<name>A0A840CPZ4_9BACT</name>
<protein>
    <submittedName>
        <fullName evidence="2">Uncharacterized protein</fullName>
    </submittedName>
</protein>
<evidence type="ECO:0000313" key="3">
    <source>
        <dbReference type="Proteomes" id="UP000555103"/>
    </source>
</evidence>
<accession>A0A840CPZ4</accession>
<evidence type="ECO:0000313" key="2">
    <source>
        <dbReference type="EMBL" id="MBB4035664.1"/>
    </source>
</evidence>
<feature type="compositionally biased region" description="Basic and acidic residues" evidence="1">
    <location>
        <begin position="46"/>
        <end position="60"/>
    </location>
</feature>
<dbReference type="AlphaFoldDB" id="A0A840CPZ4"/>
<proteinExistence type="predicted"/>
<organism evidence="2 3">
    <name type="scientific">Dysgonomonas hofstadii</name>
    <dbReference type="NCBI Taxonomy" id="637886"/>
    <lineage>
        <taxon>Bacteria</taxon>
        <taxon>Pseudomonadati</taxon>
        <taxon>Bacteroidota</taxon>
        <taxon>Bacteroidia</taxon>
        <taxon>Bacteroidales</taxon>
        <taxon>Dysgonomonadaceae</taxon>
        <taxon>Dysgonomonas</taxon>
    </lineage>
</organism>
<dbReference type="Proteomes" id="UP000555103">
    <property type="component" value="Unassembled WGS sequence"/>
</dbReference>
<keyword evidence="3" id="KW-1185">Reference proteome</keyword>
<reference evidence="2 3" key="1">
    <citation type="submission" date="2020-08" db="EMBL/GenBank/DDBJ databases">
        <title>Genomic Encyclopedia of Type Strains, Phase IV (KMG-IV): sequencing the most valuable type-strain genomes for metagenomic binning, comparative biology and taxonomic classification.</title>
        <authorList>
            <person name="Goeker M."/>
        </authorList>
    </citation>
    <scope>NUCLEOTIDE SEQUENCE [LARGE SCALE GENOMIC DNA]</scope>
    <source>
        <strain evidence="2 3">DSM 104969</strain>
    </source>
</reference>
<sequence>MKKKKKTKGKITIEDYVKAVKKADRENELSQSAGWKRTTSIHKNKKAYDRKRDKKSLPDE</sequence>
<evidence type="ECO:0000256" key="1">
    <source>
        <dbReference type="SAM" id="MobiDB-lite"/>
    </source>
</evidence>
<feature type="region of interest" description="Disordered" evidence="1">
    <location>
        <begin position="24"/>
        <end position="60"/>
    </location>
</feature>
<dbReference type="RefSeq" id="WP_183306598.1">
    <property type="nucleotide sequence ID" value="NZ_JACIEP010000005.1"/>
</dbReference>
<dbReference type="EMBL" id="JACIEP010000005">
    <property type="protein sequence ID" value="MBB4035664.1"/>
    <property type="molecule type" value="Genomic_DNA"/>
</dbReference>
<comment type="caution">
    <text evidence="2">The sequence shown here is derived from an EMBL/GenBank/DDBJ whole genome shotgun (WGS) entry which is preliminary data.</text>
</comment>
<gene>
    <name evidence="2" type="ORF">GGR21_001559</name>
</gene>